<protein>
    <recommendedName>
        <fullName evidence="9">pH-response transcription factor pacC/RIM101</fullName>
    </recommendedName>
</protein>
<keyword evidence="3" id="KW-0479">Metal-binding</keyword>
<proteinExistence type="inferred from homology"/>
<evidence type="ECO:0000256" key="1">
    <source>
        <dbReference type="ARBA" id="ARBA00004123"/>
    </source>
</evidence>
<dbReference type="GO" id="GO:0045944">
    <property type="term" value="P:positive regulation of transcription by RNA polymerase II"/>
    <property type="evidence" value="ECO:0007669"/>
    <property type="project" value="TreeGrafter"/>
</dbReference>
<feature type="domain" description="C2H2-type" evidence="12">
    <location>
        <begin position="110"/>
        <end position="140"/>
    </location>
</feature>
<dbReference type="KEGG" id="cci:CC1G_01794"/>
<evidence type="ECO:0000256" key="6">
    <source>
        <dbReference type="ARBA" id="ARBA00022833"/>
    </source>
</evidence>
<keyword evidence="14" id="KW-1185">Reference proteome</keyword>
<feature type="region of interest" description="Disordered" evidence="11">
    <location>
        <begin position="27"/>
        <end position="104"/>
    </location>
</feature>
<feature type="region of interest" description="Disordered" evidence="11">
    <location>
        <begin position="480"/>
        <end position="540"/>
    </location>
</feature>
<dbReference type="FunFam" id="3.30.160.60:FF:000340">
    <property type="entry name" value="zinc finger protein 473 isoform X1"/>
    <property type="match status" value="1"/>
</dbReference>
<dbReference type="VEuPathDB" id="FungiDB:CC1G_01794"/>
<feature type="region of interest" description="Disordered" evidence="11">
    <location>
        <begin position="639"/>
        <end position="703"/>
    </location>
</feature>
<dbReference type="InParanoid" id="A8N2E1"/>
<accession>A8N2E1</accession>
<feature type="region of interest" description="Disordered" evidence="11">
    <location>
        <begin position="391"/>
        <end position="411"/>
    </location>
</feature>
<comment type="subcellular location">
    <subcellularLocation>
        <location evidence="1">Nucleus</location>
    </subcellularLocation>
</comment>
<evidence type="ECO:0000256" key="4">
    <source>
        <dbReference type="ARBA" id="ARBA00022737"/>
    </source>
</evidence>
<keyword evidence="2" id="KW-0678">Repressor</keyword>
<evidence type="ECO:0000256" key="5">
    <source>
        <dbReference type="ARBA" id="ARBA00022771"/>
    </source>
</evidence>
<evidence type="ECO:0000256" key="2">
    <source>
        <dbReference type="ARBA" id="ARBA00022491"/>
    </source>
</evidence>
<feature type="compositionally biased region" description="Low complexity" evidence="11">
    <location>
        <begin position="78"/>
        <end position="102"/>
    </location>
</feature>
<dbReference type="InterPro" id="IPR013087">
    <property type="entry name" value="Znf_C2H2_type"/>
</dbReference>
<dbReference type="PANTHER" id="PTHR47257">
    <property type="entry name" value="PH-RESPONSE TRANSCRIPTION FACTOR PACC/RIM101"/>
    <property type="match status" value="1"/>
</dbReference>
<dbReference type="Gene3D" id="3.30.160.60">
    <property type="entry name" value="Classic Zinc Finger"/>
    <property type="match status" value="2"/>
</dbReference>
<evidence type="ECO:0000256" key="9">
    <source>
        <dbReference type="ARBA" id="ARBA00039490"/>
    </source>
</evidence>
<evidence type="ECO:0000259" key="12">
    <source>
        <dbReference type="PROSITE" id="PS50157"/>
    </source>
</evidence>
<name>A8N2E1_COPC7</name>
<feature type="compositionally biased region" description="Low complexity" evidence="11">
    <location>
        <begin position="654"/>
        <end position="664"/>
    </location>
</feature>
<feature type="compositionally biased region" description="Low complexity" evidence="11">
    <location>
        <begin position="54"/>
        <end position="70"/>
    </location>
</feature>
<feature type="domain" description="C2H2-type" evidence="12">
    <location>
        <begin position="146"/>
        <end position="175"/>
    </location>
</feature>
<dbReference type="EMBL" id="AACS02000001">
    <property type="protein sequence ID" value="EAU92749.2"/>
    <property type="molecule type" value="Genomic_DNA"/>
</dbReference>
<feature type="compositionally biased region" description="Basic and acidic residues" evidence="11">
    <location>
        <begin position="694"/>
        <end position="703"/>
    </location>
</feature>
<feature type="region of interest" description="Disordered" evidence="11">
    <location>
        <begin position="225"/>
        <end position="246"/>
    </location>
</feature>
<dbReference type="PROSITE" id="PS50157">
    <property type="entry name" value="ZINC_FINGER_C2H2_2"/>
    <property type="match status" value="3"/>
</dbReference>
<evidence type="ECO:0000313" key="14">
    <source>
        <dbReference type="Proteomes" id="UP000001861"/>
    </source>
</evidence>
<reference evidence="13 14" key="1">
    <citation type="journal article" date="2010" name="Proc. Natl. Acad. Sci. U.S.A.">
        <title>Insights into evolution of multicellular fungi from the assembled chromosomes of the mushroom Coprinopsis cinerea (Coprinus cinereus).</title>
        <authorList>
            <person name="Stajich J.E."/>
            <person name="Wilke S.K."/>
            <person name="Ahren D."/>
            <person name="Au C.H."/>
            <person name="Birren B.W."/>
            <person name="Borodovsky M."/>
            <person name="Burns C."/>
            <person name="Canback B."/>
            <person name="Casselton L.A."/>
            <person name="Cheng C.K."/>
            <person name="Deng J."/>
            <person name="Dietrich F.S."/>
            <person name="Fargo D.C."/>
            <person name="Farman M.L."/>
            <person name="Gathman A.C."/>
            <person name="Goldberg J."/>
            <person name="Guigo R."/>
            <person name="Hoegger P.J."/>
            <person name="Hooker J.B."/>
            <person name="Huggins A."/>
            <person name="James T.Y."/>
            <person name="Kamada T."/>
            <person name="Kilaru S."/>
            <person name="Kodira C."/>
            <person name="Kues U."/>
            <person name="Kupfer D."/>
            <person name="Kwan H.S."/>
            <person name="Lomsadze A."/>
            <person name="Li W."/>
            <person name="Lilly W.W."/>
            <person name="Ma L.J."/>
            <person name="Mackey A.J."/>
            <person name="Manning G."/>
            <person name="Martin F."/>
            <person name="Muraguchi H."/>
            <person name="Natvig D.O."/>
            <person name="Palmerini H."/>
            <person name="Ramesh M.A."/>
            <person name="Rehmeyer C.J."/>
            <person name="Roe B.A."/>
            <person name="Shenoy N."/>
            <person name="Stanke M."/>
            <person name="Ter-Hovhannisyan V."/>
            <person name="Tunlid A."/>
            <person name="Velagapudi R."/>
            <person name="Vision T.J."/>
            <person name="Zeng Q."/>
            <person name="Zolan M.E."/>
            <person name="Pukkila P.J."/>
        </authorList>
    </citation>
    <scope>NUCLEOTIDE SEQUENCE [LARGE SCALE GENOMIC DNA]</scope>
    <source>
        <strain evidence="14">Okayama-7 / 130 / ATCC MYA-4618 / FGSC 9003</strain>
    </source>
</reference>
<dbReference type="GeneID" id="6005540"/>
<evidence type="ECO:0000256" key="8">
    <source>
        <dbReference type="ARBA" id="ARBA00038089"/>
    </source>
</evidence>
<keyword evidence="7" id="KW-0539">Nucleus</keyword>
<dbReference type="HOGENOM" id="CLU_024218_0_0_1"/>
<dbReference type="RefSeq" id="XP_001829114.2">
    <property type="nucleotide sequence ID" value="XM_001829062.2"/>
</dbReference>
<sequence>MAENDLIPLALLEHNLGIPTLYFQMTQPLPSPEASPPNIEPNNDQKTSPPPQQQQPADQQQQPAPLNAEPQPQPQPQPEQQQQQPQAQPAPAHAEQQKPAQPVSEPPVVHKCLWQDCTQSFVDPEGLYNHLCNDHIGRKSTNNLCLTCKWKDCGTTCAKRDHITSHLRVHTPLKPHSCEICKKAFKRPQDLKKHEKIHTEEHHQQHKHSKAITVVDPAYVQRVRGSSASADKNKASGSGMKYPGVRKPDGFGGLLPTPSPELIHQSIHGHHPSHEMFMAGGQPIPSWEVLRPEAGPQVGSKRSHDYTAGGPSVDDFINDMKKRKLDPSYDTRMAERLETLAFPQQHHGSSAPYTSSGTFNPRSVSLDIRTPEELAAVNEFLITLGRDVSGSIRHHPAPHSHSNSSHNNGLPHQNYFDNVNLSQLGLAGMPGINGGSYQDGHYPPGPNSFPGAAYPPSRSSHSSIPGQYAGMYNVGEQGNNYSPPGEYRHRPHPNGKYSNGGVPNPGFNHTYHHPTPPLESSSPHSTVSTPVTTTPPQVPLTVSGEFDYNMRSRGGAPPVAHLAAPEYGSKSMRPIIPLKSVPGSTADHSNQHSATMEPRLPPPSHRGLPADLSQISKPGSLYPLLAPGDAELRLPPLSQIYNRPASPPPGSGGSRESTPSSTRSDSPHVRSGSGQLPSLRSLASPTLSSNSNSNRRESEELSREIGRIELEHRNKAEIPQEERARHADLILNLLVTINNDFRKRHPELAPPPRGVDLLANEAPRDVHMATA</sequence>
<evidence type="ECO:0000256" key="7">
    <source>
        <dbReference type="ARBA" id="ARBA00023242"/>
    </source>
</evidence>
<dbReference type="eggNOG" id="KOG1721">
    <property type="taxonomic scope" value="Eukaryota"/>
</dbReference>
<evidence type="ECO:0000256" key="3">
    <source>
        <dbReference type="ARBA" id="ARBA00022723"/>
    </source>
</evidence>
<evidence type="ECO:0000313" key="13">
    <source>
        <dbReference type="EMBL" id="EAU92749.2"/>
    </source>
</evidence>
<feature type="compositionally biased region" description="Low complexity" evidence="11">
    <location>
        <begin position="399"/>
        <end position="411"/>
    </location>
</feature>
<evidence type="ECO:0000256" key="11">
    <source>
        <dbReference type="SAM" id="MobiDB-lite"/>
    </source>
</evidence>
<feature type="compositionally biased region" description="Pro residues" evidence="11">
    <location>
        <begin position="29"/>
        <end position="39"/>
    </location>
</feature>
<dbReference type="GO" id="GO:0005634">
    <property type="term" value="C:nucleus"/>
    <property type="evidence" value="ECO:0007669"/>
    <property type="project" value="UniProtKB-SubCell"/>
</dbReference>
<organism evidence="13 14">
    <name type="scientific">Coprinopsis cinerea (strain Okayama-7 / 130 / ATCC MYA-4618 / FGSC 9003)</name>
    <name type="common">Inky cap fungus</name>
    <name type="synonym">Hormographiella aspergillata</name>
    <dbReference type="NCBI Taxonomy" id="240176"/>
    <lineage>
        <taxon>Eukaryota</taxon>
        <taxon>Fungi</taxon>
        <taxon>Dikarya</taxon>
        <taxon>Basidiomycota</taxon>
        <taxon>Agaricomycotina</taxon>
        <taxon>Agaricomycetes</taxon>
        <taxon>Agaricomycetidae</taxon>
        <taxon>Agaricales</taxon>
        <taxon>Agaricineae</taxon>
        <taxon>Psathyrellaceae</taxon>
        <taxon>Coprinopsis</taxon>
    </lineage>
</organism>
<dbReference type="Proteomes" id="UP000001861">
    <property type="component" value="Unassembled WGS sequence"/>
</dbReference>
<feature type="region of interest" description="Disordered" evidence="11">
    <location>
        <begin position="573"/>
        <end position="615"/>
    </location>
</feature>
<evidence type="ECO:0000256" key="10">
    <source>
        <dbReference type="PROSITE-ProRule" id="PRU00042"/>
    </source>
</evidence>
<keyword evidence="6" id="KW-0862">Zinc</keyword>
<feature type="compositionally biased region" description="Polar residues" evidence="11">
    <location>
        <begin position="672"/>
        <end position="686"/>
    </location>
</feature>
<dbReference type="OrthoDB" id="6155966at2759"/>
<dbReference type="OMA" id="RVNPSYD"/>
<comment type="similarity">
    <text evidence="8">Belongs to the pacC/RIM101 family.</text>
</comment>
<keyword evidence="4" id="KW-0677">Repeat</keyword>
<dbReference type="AlphaFoldDB" id="A8N2E1"/>
<feature type="domain" description="C2H2-type" evidence="12">
    <location>
        <begin position="176"/>
        <end position="203"/>
    </location>
</feature>
<feature type="compositionally biased region" description="Polar residues" evidence="11">
    <location>
        <begin position="582"/>
        <end position="594"/>
    </location>
</feature>
<dbReference type="PROSITE" id="PS00028">
    <property type="entry name" value="ZINC_FINGER_C2H2_1"/>
    <property type="match status" value="3"/>
</dbReference>
<dbReference type="PANTHER" id="PTHR47257:SF1">
    <property type="entry name" value="PH-RESPONSE TRANSCRIPTION FACTOR PACC_RIM101"/>
    <property type="match status" value="1"/>
</dbReference>
<dbReference type="Pfam" id="PF00096">
    <property type="entry name" value="zf-C2H2"/>
    <property type="match status" value="1"/>
</dbReference>
<gene>
    <name evidence="13" type="ORF">CC1G_01794</name>
</gene>
<dbReference type="GO" id="GO:0008270">
    <property type="term" value="F:zinc ion binding"/>
    <property type="evidence" value="ECO:0007669"/>
    <property type="project" value="UniProtKB-KW"/>
</dbReference>
<keyword evidence="5 10" id="KW-0863">Zinc-finger</keyword>
<dbReference type="SUPFAM" id="SSF57667">
    <property type="entry name" value="beta-beta-alpha zinc fingers"/>
    <property type="match status" value="2"/>
</dbReference>
<comment type="caution">
    <text evidence="13">The sequence shown here is derived from an EMBL/GenBank/DDBJ whole genome shotgun (WGS) entry which is preliminary data.</text>
</comment>
<dbReference type="InterPro" id="IPR036236">
    <property type="entry name" value="Znf_C2H2_sf"/>
</dbReference>
<feature type="region of interest" description="Disordered" evidence="11">
    <location>
        <begin position="294"/>
        <end position="318"/>
    </location>
</feature>
<dbReference type="SMART" id="SM00355">
    <property type="entry name" value="ZnF_C2H2"/>
    <property type="match status" value="3"/>
</dbReference>
<dbReference type="InterPro" id="IPR050806">
    <property type="entry name" value="pacC/RIM101"/>
</dbReference>
<dbReference type="STRING" id="240176.A8N2E1"/>
<feature type="compositionally biased region" description="Low complexity" evidence="11">
    <location>
        <begin position="518"/>
        <end position="540"/>
    </location>
</feature>